<evidence type="ECO:0000256" key="8">
    <source>
        <dbReference type="ARBA" id="ARBA00022989"/>
    </source>
</evidence>
<feature type="transmembrane region" description="Helical" evidence="13">
    <location>
        <begin position="149"/>
        <end position="167"/>
    </location>
</feature>
<gene>
    <name evidence="15" type="ORF">SAMN04489719_2567</name>
</gene>
<sequence length="470" mass="51498">MDTTQAPPDTPAPALERAPRGARSRRLWRRAAIGVLWLTSVGVAVLWLAGGGAQELTRLPGGALASMGRMTGLVSANLLLYQVLLMARVPLFERAFGHDVLTRSHRAVGMWSFWLLVAHIVLLVLGYAADSGMQPLLQLWALVWGYPGMLLATAATLLMILVVVTSARRARARIRYESWHLLHLYAYLGVGLAIPHMLWTGTDLRTPLAAGYWWALWIAAVGSIVLWRIVLPVVRSLRHDLRVASVERDGATGVRVHVRGRDLDRLGARAGQFLIWRFLDGPGWMRGHPFSLARSPRRGELVLVARLVGDGTARLRDLRPGVRAIVEGPLGVLTGEARRTRSLLLLGAGSGVVPLLAILDEEPYGWGEATLVTRDSAPEHLLGGEHVRALVEGRGVRHVPLHGPRAGGRSSWLPSDWEGWDGADLVRSLVDVRDVDIYLCGPDAWASAVRHDLFRAGVQPGRIHQESFTS</sequence>
<dbReference type="EMBL" id="LT629734">
    <property type="protein sequence ID" value="SDS54698.1"/>
    <property type="molecule type" value="Genomic_DNA"/>
</dbReference>
<dbReference type="GO" id="GO:0016020">
    <property type="term" value="C:membrane"/>
    <property type="evidence" value="ECO:0007669"/>
    <property type="project" value="UniProtKB-SubCell"/>
</dbReference>
<feature type="transmembrane region" description="Helical" evidence="13">
    <location>
        <begin position="27"/>
        <end position="50"/>
    </location>
</feature>
<dbReference type="GO" id="GO:0050660">
    <property type="term" value="F:flavin adenine dinucleotide binding"/>
    <property type="evidence" value="ECO:0007669"/>
    <property type="project" value="TreeGrafter"/>
</dbReference>
<dbReference type="GO" id="GO:0051537">
    <property type="term" value="F:2 iron, 2 sulfur cluster binding"/>
    <property type="evidence" value="ECO:0007669"/>
    <property type="project" value="UniProtKB-KW"/>
</dbReference>
<feature type="transmembrane region" description="Helical" evidence="13">
    <location>
        <begin position="70"/>
        <end position="87"/>
    </location>
</feature>
<keyword evidence="11" id="KW-0411">Iron-sulfur</keyword>
<keyword evidence="3" id="KW-0285">Flavoprotein</keyword>
<dbReference type="PROSITE" id="PS51384">
    <property type="entry name" value="FAD_FR"/>
    <property type="match status" value="1"/>
</dbReference>
<name>A0A1H1T3F0_9MICO</name>
<comment type="subcellular location">
    <subcellularLocation>
        <location evidence="2">Membrane</location>
        <topology evidence="2">Multi-pass membrane protein</topology>
    </subcellularLocation>
</comment>
<feature type="transmembrane region" description="Helical" evidence="13">
    <location>
        <begin position="179"/>
        <end position="199"/>
    </location>
</feature>
<keyword evidence="7" id="KW-0274">FAD</keyword>
<evidence type="ECO:0000259" key="14">
    <source>
        <dbReference type="PROSITE" id="PS51384"/>
    </source>
</evidence>
<dbReference type="STRING" id="684552.SAMN04489719_2567"/>
<evidence type="ECO:0000256" key="3">
    <source>
        <dbReference type="ARBA" id="ARBA00022630"/>
    </source>
</evidence>
<comment type="cofactor">
    <cofactor evidence="1">
        <name>FAD</name>
        <dbReference type="ChEBI" id="CHEBI:57692"/>
    </cofactor>
</comment>
<dbReference type="SUPFAM" id="SSF52343">
    <property type="entry name" value="Ferredoxin reductase-like, C-terminal NADP-linked domain"/>
    <property type="match status" value="1"/>
</dbReference>
<evidence type="ECO:0000256" key="9">
    <source>
        <dbReference type="ARBA" id="ARBA00023002"/>
    </source>
</evidence>
<dbReference type="Pfam" id="PF01794">
    <property type="entry name" value="Ferric_reduct"/>
    <property type="match status" value="1"/>
</dbReference>
<dbReference type="InterPro" id="IPR017938">
    <property type="entry name" value="Riboflavin_synthase-like_b-brl"/>
</dbReference>
<dbReference type="OrthoDB" id="9801223at2"/>
<keyword evidence="12 13" id="KW-0472">Membrane</keyword>
<dbReference type="GO" id="GO:0016491">
    <property type="term" value="F:oxidoreductase activity"/>
    <property type="evidence" value="ECO:0007669"/>
    <property type="project" value="UniProtKB-KW"/>
</dbReference>
<evidence type="ECO:0000256" key="1">
    <source>
        <dbReference type="ARBA" id="ARBA00001974"/>
    </source>
</evidence>
<dbReference type="Gene3D" id="3.40.50.80">
    <property type="entry name" value="Nucleotide-binding domain of ferredoxin-NADP reductase (FNR) module"/>
    <property type="match status" value="1"/>
</dbReference>
<dbReference type="AlphaFoldDB" id="A0A1H1T3F0"/>
<dbReference type="RefSeq" id="WP_092667353.1">
    <property type="nucleotide sequence ID" value="NZ_LT629734.1"/>
</dbReference>
<feature type="transmembrane region" description="Helical" evidence="13">
    <location>
        <begin position="108"/>
        <end position="129"/>
    </location>
</feature>
<dbReference type="InterPro" id="IPR013130">
    <property type="entry name" value="Fe3_Rdtase_TM_dom"/>
</dbReference>
<evidence type="ECO:0000256" key="12">
    <source>
        <dbReference type="ARBA" id="ARBA00023136"/>
    </source>
</evidence>
<proteinExistence type="predicted"/>
<dbReference type="Gene3D" id="2.40.30.10">
    <property type="entry name" value="Translation factors"/>
    <property type="match status" value="1"/>
</dbReference>
<evidence type="ECO:0000313" key="15">
    <source>
        <dbReference type="EMBL" id="SDS54698.1"/>
    </source>
</evidence>
<dbReference type="GO" id="GO:0046872">
    <property type="term" value="F:metal ion binding"/>
    <property type="evidence" value="ECO:0007669"/>
    <property type="project" value="UniProtKB-KW"/>
</dbReference>
<dbReference type="PANTHER" id="PTHR47354">
    <property type="entry name" value="NADH OXIDOREDUCTASE HCR"/>
    <property type="match status" value="1"/>
</dbReference>
<dbReference type="InterPro" id="IPR017927">
    <property type="entry name" value="FAD-bd_FR_type"/>
</dbReference>
<dbReference type="InterPro" id="IPR039261">
    <property type="entry name" value="FNR_nucleotide-bd"/>
</dbReference>
<evidence type="ECO:0000256" key="13">
    <source>
        <dbReference type="SAM" id="Phobius"/>
    </source>
</evidence>
<keyword evidence="9" id="KW-0560">Oxidoreductase</keyword>
<keyword evidence="8 13" id="KW-1133">Transmembrane helix</keyword>
<dbReference type="SUPFAM" id="SSF63380">
    <property type="entry name" value="Riboflavin synthase domain-like"/>
    <property type="match status" value="1"/>
</dbReference>
<feature type="transmembrane region" description="Helical" evidence="13">
    <location>
        <begin position="211"/>
        <end position="231"/>
    </location>
</feature>
<dbReference type="PANTHER" id="PTHR47354:SF8">
    <property type="entry name" value="1,2-PHENYLACETYL-COA EPOXIDASE, SUBUNIT E"/>
    <property type="match status" value="1"/>
</dbReference>
<evidence type="ECO:0000256" key="6">
    <source>
        <dbReference type="ARBA" id="ARBA00022723"/>
    </source>
</evidence>
<accession>A0A1H1T3F0</accession>
<dbReference type="InterPro" id="IPR050415">
    <property type="entry name" value="MRET"/>
</dbReference>
<keyword evidence="6" id="KW-0479">Metal-binding</keyword>
<evidence type="ECO:0000256" key="5">
    <source>
        <dbReference type="ARBA" id="ARBA00022714"/>
    </source>
</evidence>
<keyword evidence="10" id="KW-0408">Iron</keyword>
<feature type="domain" description="FAD-binding FR-type" evidence="14">
    <location>
        <begin position="236"/>
        <end position="336"/>
    </location>
</feature>
<evidence type="ECO:0000256" key="10">
    <source>
        <dbReference type="ARBA" id="ARBA00023004"/>
    </source>
</evidence>
<protein>
    <submittedName>
        <fullName evidence="15">Predicted ferric reductase</fullName>
    </submittedName>
</protein>
<evidence type="ECO:0000256" key="11">
    <source>
        <dbReference type="ARBA" id="ARBA00023014"/>
    </source>
</evidence>
<evidence type="ECO:0000313" key="16">
    <source>
        <dbReference type="Proteomes" id="UP000199649"/>
    </source>
</evidence>
<evidence type="ECO:0000256" key="2">
    <source>
        <dbReference type="ARBA" id="ARBA00004141"/>
    </source>
</evidence>
<keyword evidence="4 13" id="KW-0812">Transmembrane</keyword>
<keyword evidence="16" id="KW-1185">Reference proteome</keyword>
<organism evidence="15 16">
    <name type="scientific">Agrococcus carbonis</name>
    <dbReference type="NCBI Taxonomy" id="684552"/>
    <lineage>
        <taxon>Bacteria</taxon>
        <taxon>Bacillati</taxon>
        <taxon>Actinomycetota</taxon>
        <taxon>Actinomycetes</taxon>
        <taxon>Micrococcales</taxon>
        <taxon>Microbacteriaceae</taxon>
        <taxon>Agrococcus</taxon>
    </lineage>
</organism>
<evidence type="ECO:0000256" key="7">
    <source>
        <dbReference type="ARBA" id="ARBA00022827"/>
    </source>
</evidence>
<keyword evidence="5" id="KW-0001">2Fe-2S</keyword>
<evidence type="ECO:0000256" key="4">
    <source>
        <dbReference type="ARBA" id="ARBA00022692"/>
    </source>
</evidence>
<dbReference type="Proteomes" id="UP000199649">
    <property type="component" value="Chromosome I"/>
</dbReference>
<reference evidence="16" key="1">
    <citation type="submission" date="2016-10" db="EMBL/GenBank/DDBJ databases">
        <authorList>
            <person name="Varghese N."/>
            <person name="Submissions S."/>
        </authorList>
    </citation>
    <scope>NUCLEOTIDE SEQUENCE [LARGE SCALE GENOMIC DNA]</scope>
    <source>
        <strain evidence="16">DSM 22965</strain>
    </source>
</reference>